<dbReference type="PANTHER" id="PTHR31760">
    <property type="entry name" value="S-ADENOSYL-L-METHIONINE-DEPENDENT METHYLTRANSFERASES SUPERFAMILY PROTEIN"/>
    <property type="match status" value="1"/>
</dbReference>
<dbReference type="InterPro" id="IPR029063">
    <property type="entry name" value="SAM-dependent_MTases_sf"/>
</dbReference>
<evidence type="ECO:0000256" key="1">
    <source>
        <dbReference type="ARBA" id="ARBA00022490"/>
    </source>
</evidence>
<evidence type="ECO:0000256" key="6">
    <source>
        <dbReference type="HAMAP-Rule" id="MF_00074"/>
    </source>
</evidence>
<dbReference type="InterPro" id="IPR003682">
    <property type="entry name" value="rRNA_ssu_MeTfrase_G"/>
</dbReference>
<dbReference type="SUPFAM" id="SSF53335">
    <property type="entry name" value="S-adenosyl-L-methionine-dependent methyltransferases"/>
    <property type="match status" value="1"/>
</dbReference>
<sequence>MINKNITSQLAQGIAELGLMVSSEQQDKLLAYLALLSEWNRVYNLTAIREPSEMVTRHVLDSLSLVPYLQGNYFLDVGSGAGIPGLILAIACPAQQWRLLDSNGKKTRFMQHAITALQLRNSQVQCQRVEQYSHTPCFDQITSRAYSDLISFYQQTQHLAHHHTQWLAMKGIYPDAELMALKKALNHDVMTEIIPLHIPFLNAQRHVVKLWREN</sequence>
<dbReference type="OrthoDB" id="9808773at2"/>
<feature type="binding site" evidence="6">
    <location>
        <position position="78"/>
    </location>
    <ligand>
        <name>S-adenosyl-L-methionine</name>
        <dbReference type="ChEBI" id="CHEBI:59789"/>
    </ligand>
</feature>
<keyword evidence="2 6" id="KW-0698">rRNA processing</keyword>
<dbReference type="GO" id="GO:0070043">
    <property type="term" value="F:rRNA (guanine-N7-)-methyltransferase activity"/>
    <property type="evidence" value="ECO:0007669"/>
    <property type="project" value="UniProtKB-UniRule"/>
</dbReference>
<accession>A0A251X8X8</accession>
<keyword evidence="3 6" id="KW-0489">Methyltransferase</keyword>
<feature type="binding site" evidence="6">
    <location>
        <position position="144"/>
    </location>
    <ligand>
        <name>S-adenosyl-L-methionine</name>
        <dbReference type="ChEBI" id="CHEBI:59789"/>
    </ligand>
</feature>
<comment type="subcellular location">
    <subcellularLocation>
        <location evidence="6">Cytoplasm</location>
    </subcellularLocation>
</comment>
<protein>
    <recommendedName>
        <fullName evidence="6">Ribosomal RNA small subunit methyltransferase G</fullName>
        <ecNumber evidence="6">2.1.1.170</ecNumber>
    </recommendedName>
    <alternativeName>
        <fullName evidence="6">16S rRNA 7-methylguanosine methyltransferase</fullName>
        <shortName evidence="6">16S rRNA m7G methyltransferase</shortName>
    </alternativeName>
</protein>
<comment type="catalytic activity">
    <reaction evidence="6">
        <text>guanosine(527) in 16S rRNA + S-adenosyl-L-methionine = N(7)-methylguanosine(527) in 16S rRNA + S-adenosyl-L-homocysteine</text>
        <dbReference type="Rhea" id="RHEA:42732"/>
        <dbReference type="Rhea" id="RHEA-COMP:10209"/>
        <dbReference type="Rhea" id="RHEA-COMP:10210"/>
        <dbReference type="ChEBI" id="CHEBI:57856"/>
        <dbReference type="ChEBI" id="CHEBI:59789"/>
        <dbReference type="ChEBI" id="CHEBI:74269"/>
        <dbReference type="ChEBI" id="CHEBI:74480"/>
        <dbReference type="EC" id="2.1.1.170"/>
    </reaction>
</comment>
<comment type="caution">
    <text evidence="7">The sequence shown here is derived from an EMBL/GenBank/DDBJ whole genome shotgun (WGS) entry which is preliminary data.</text>
</comment>
<dbReference type="PIRSF" id="PIRSF003078">
    <property type="entry name" value="GidB"/>
    <property type="match status" value="1"/>
</dbReference>
<dbReference type="Gene3D" id="3.40.50.150">
    <property type="entry name" value="Vaccinia Virus protein VP39"/>
    <property type="match status" value="1"/>
</dbReference>
<gene>
    <name evidence="6" type="primary">rsmG</name>
    <name evidence="7" type="ORF">TPSD3_06455</name>
</gene>
<organism evidence="7 8">
    <name type="scientific">Thioflexithrix psekupsensis</name>
    <dbReference type="NCBI Taxonomy" id="1570016"/>
    <lineage>
        <taxon>Bacteria</taxon>
        <taxon>Pseudomonadati</taxon>
        <taxon>Pseudomonadota</taxon>
        <taxon>Gammaproteobacteria</taxon>
        <taxon>Thiotrichales</taxon>
        <taxon>Thioflexithrix</taxon>
    </lineage>
</organism>
<dbReference type="GO" id="GO:0005829">
    <property type="term" value="C:cytosol"/>
    <property type="evidence" value="ECO:0007669"/>
    <property type="project" value="TreeGrafter"/>
</dbReference>
<dbReference type="NCBIfam" id="TIGR00138">
    <property type="entry name" value="rsmG_gidB"/>
    <property type="match status" value="1"/>
</dbReference>
<evidence type="ECO:0000256" key="3">
    <source>
        <dbReference type="ARBA" id="ARBA00022603"/>
    </source>
</evidence>
<evidence type="ECO:0000256" key="5">
    <source>
        <dbReference type="ARBA" id="ARBA00022691"/>
    </source>
</evidence>
<keyword evidence="5 6" id="KW-0949">S-adenosyl-L-methionine</keyword>
<proteinExistence type="inferred from homology"/>
<keyword evidence="1 6" id="KW-0963">Cytoplasm</keyword>
<dbReference type="EC" id="2.1.1.170" evidence="6"/>
<comment type="similarity">
    <text evidence="6">Belongs to the methyltransferase superfamily. RNA methyltransferase RsmG family.</text>
</comment>
<feature type="binding site" evidence="6">
    <location>
        <begin position="129"/>
        <end position="130"/>
    </location>
    <ligand>
        <name>S-adenosyl-L-methionine</name>
        <dbReference type="ChEBI" id="CHEBI:59789"/>
    </ligand>
</feature>
<evidence type="ECO:0000256" key="2">
    <source>
        <dbReference type="ARBA" id="ARBA00022552"/>
    </source>
</evidence>
<evidence type="ECO:0000256" key="4">
    <source>
        <dbReference type="ARBA" id="ARBA00022679"/>
    </source>
</evidence>
<dbReference type="HAMAP" id="MF_00074">
    <property type="entry name" value="16SrRNA_methyltr_G"/>
    <property type="match status" value="1"/>
</dbReference>
<name>A0A251X8X8_9GAMM</name>
<dbReference type="AlphaFoldDB" id="A0A251X8X8"/>
<comment type="function">
    <text evidence="6">Specifically methylates the N7 position of guanine in position 527 of 16S rRNA.</text>
</comment>
<keyword evidence="4 6" id="KW-0808">Transferase</keyword>
<dbReference type="PANTHER" id="PTHR31760:SF0">
    <property type="entry name" value="S-ADENOSYL-L-METHIONINE-DEPENDENT METHYLTRANSFERASES SUPERFAMILY PROTEIN"/>
    <property type="match status" value="1"/>
</dbReference>
<comment type="caution">
    <text evidence="6">Lacks conserved residue(s) required for the propagation of feature annotation.</text>
</comment>
<dbReference type="EMBL" id="MSLT01000012">
    <property type="protein sequence ID" value="OUD13982.1"/>
    <property type="molecule type" value="Genomic_DNA"/>
</dbReference>
<evidence type="ECO:0000313" key="7">
    <source>
        <dbReference type="EMBL" id="OUD13982.1"/>
    </source>
</evidence>
<reference evidence="7 8" key="1">
    <citation type="submission" date="2016-12" db="EMBL/GenBank/DDBJ databases">
        <title>Thioflexothrix psekupsii D3 genome sequencing and assembly.</title>
        <authorList>
            <person name="Fomenkov A."/>
            <person name="Vincze T."/>
            <person name="Grabovich M."/>
            <person name="Anton B.P."/>
            <person name="Dubinina G."/>
            <person name="Orlova M."/>
            <person name="Belousova E."/>
            <person name="Roberts R.J."/>
        </authorList>
    </citation>
    <scope>NUCLEOTIDE SEQUENCE [LARGE SCALE GENOMIC DNA]</scope>
    <source>
        <strain evidence="7">D3</strain>
    </source>
</reference>
<dbReference type="Pfam" id="PF02527">
    <property type="entry name" value="GidB"/>
    <property type="match status" value="1"/>
</dbReference>
<keyword evidence="8" id="KW-1185">Reference proteome</keyword>
<dbReference type="Proteomes" id="UP000194798">
    <property type="component" value="Unassembled WGS sequence"/>
</dbReference>
<dbReference type="RefSeq" id="WP_086487766.1">
    <property type="nucleotide sequence ID" value="NZ_MSLT01000012.1"/>
</dbReference>
<evidence type="ECO:0000313" key="8">
    <source>
        <dbReference type="Proteomes" id="UP000194798"/>
    </source>
</evidence>